<dbReference type="Gene3D" id="3.40.50.1820">
    <property type="entry name" value="alpha/beta hydrolase"/>
    <property type="match status" value="1"/>
</dbReference>
<dbReference type="Pfam" id="PF12697">
    <property type="entry name" value="Abhydrolase_6"/>
    <property type="match status" value="1"/>
</dbReference>
<organism evidence="2 3">
    <name type="scientific">Amycolatopsis arida</name>
    <dbReference type="NCBI Taxonomy" id="587909"/>
    <lineage>
        <taxon>Bacteria</taxon>
        <taxon>Bacillati</taxon>
        <taxon>Actinomycetota</taxon>
        <taxon>Actinomycetes</taxon>
        <taxon>Pseudonocardiales</taxon>
        <taxon>Pseudonocardiaceae</taxon>
        <taxon>Amycolatopsis</taxon>
    </lineage>
</organism>
<dbReference type="Proteomes" id="UP000198727">
    <property type="component" value="Unassembled WGS sequence"/>
</dbReference>
<keyword evidence="3" id="KW-1185">Reference proteome</keyword>
<dbReference type="STRING" id="587909.SAMN05421810_10891"/>
<sequence length="235" mass="25014">MGVGVTERMPGLRVWPAEGAVRGVVLVLHGGAERGHAAVSPWRLAYLRMVPFARLVERLGRRHGVRVALLRNRVYGWNAPDHDPVCDARWALARLTAAHPGLPVALLGHSMGGRVALRVADDPAVVAVCALAPWTPAGEPVAPVTGRDVLIAHGVADRVTSPAESLGYARRAEPHAKSVVRFEVAAEGHGMLRRAAVWNALVRAFAAEAFDLPGGAGTLAAARGRPADERLRLRL</sequence>
<dbReference type="EMBL" id="FOWW01000008">
    <property type="protein sequence ID" value="SFQ49654.1"/>
    <property type="molecule type" value="Genomic_DNA"/>
</dbReference>
<feature type="domain" description="AB hydrolase-1" evidence="1">
    <location>
        <begin position="25"/>
        <end position="209"/>
    </location>
</feature>
<proteinExistence type="predicted"/>
<evidence type="ECO:0000259" key="1">
    <source>
        <dbReference type="Pfam" id="PF12697"/>
    </source>
</evidence>
<accession>A0A1I5YZG4</accession>
<gene>
    <name evidence="2" type="ORF">SAMN05421810_10891</name>
</gene>
<dbReference type="AlphaFoldDB" id="A0A1I5YZG4"/>
<keyword evidence="2" id="KW-0378">Hydrolase</keyword>
<evidence type="ECO:0000313" key="2">
    <source>
        <dbReference type="EMBL" id="SFQ49654.1"/>
    </source>
</evidence>
<dbReference type="InterPro" id="IPR000073">
    <property type="entry name" value="AB_hydrolase_1"/>
</dbReference>
<dbReference type="SUPFAM" id="SSF53474">
    <property type="entry name" value="alpha/beta-Hydrolases"/>
    <property type="match status" value="1"/>
</dbReference>
<dbReference type="InterPro" id="IPR029058">
    <property type="entry name" value="AB_hydrolase_fold"/>
</dbReference>
<reference evidence="3" key="1">
    <citation type="submission" date="2016-10" db="EMBL/GenBank/DDBJ databases">
        <authorList>
            <person name="Varghese N."/>
            <person name="Submissions S."/>
        </authorList>
    </citation>
    <scope>NUCLEOTIDE SEQUENCE [LARGE SCALE GENOMIC DNA]</scope>
    <source>
        <strain evidence="3">CGMCC 4.5579</strain>
    </source>
</reference>
<protein>
    <submittedName>
        <fullName evidence="2">Alpha/beta hydrolase family protein</fullName>
    </submittedName>
</protein>
<dbReference type="GO" id="GO:0016787">
    <property type="term" value="F:hydrolase activity"/>
    <property type="evidence" value="ECO:0007669"/>
    <property type="project" value="UniProtKB-KW"/>
</dbReference>
<name>A0A1I5YZG4_9PSEU</name>
<evidence type="ECO:0000313" key="3">
    <source>
        <dbReference type="Proteomes" id="UP000198727"/>
    </source>
</evidence>